<dbReference type="NCBIfam" id="NF033206">
    <property type="entry name" value="ScyE_fam"/>
    <property type="match status" value="1"/>
</dbReference>
<keyword evidence="2" id="KW-1185">Reference proteome</keyword>
<protein>
    <recommendedName>
        <fullName evidence="3">ScyD/ScyE family protein</fullName>
    </recommendedName>
</protein>
<dbReference type="RefSeq" id="WP_184129400.1">
    <property type="nucleotide sequence ID" value="NZ_JACHFL010000003.1"/>
</dbReference>
<evidence type="ECO:0000313" key="1">
    <source>
        <dbReference type="EMBL" id="MBB5362466.1"/>
    </source>
</evidence>
<comment type="caution">
    <text evidence="1">The sequence shown here is derived from an EMBL/GenBank/DDBJ whole genome shotgun (WGS) entry which is preliminary data.</text>
</comment>
<dbReference type="InterPro" id="IPR048031">
    <property type="entry name" value="ScyD/ScyE-like"/>
</dbReference>
<gene>
    <name evidence="1" type="ORF">HNQ08_001561</name>
</gene>
<evidence type="ECO:0000313" key="2">
    <source>
        <dbReference type="Proteomes" id="UP000552709"/>
    </source>
</evidence>
<dbReference type="Proteomes" id="UP000552709">
    <property type="component" value="Unassembled WGS sequence"/>
</dbReference>
<evidence type="ECO:0008006" key="3">
    <source>
        <dbReference type="Google" id="ProtNLM"/>
    </source>
</evidence>
<dbReference type="SUPFAM" id="SSF63829">
    <property type="entry name" value="Calcium-dependent phosphotriesterase"/>
    <property type="match status" value="1"/>
</dbReference>
<accession>A0A7W8JSP5</accession>
<proteinExistence type="predicted"/>
<dbReference type="AlphaFoldDB" id="A0A7W8JSP5"/>
<dbReference type="EMBL" id="JACHFL010000003">
    <property type="protein sequence ID" value="MBB5362466.1"/>
    <property type="molecule type" value="Genomic_DNA"/>
</dbReference>
<dbReference type="InterPro" id="IPR011042">
    <property type="entry name" value="6-blade_b-propeller_TolB-like"/>
</dbReference>
<sequence>MTQSLPLELQAANHTNTRFKSLRHRLTLACLLASVLAACGTPPPVVSANPTLTTLSKPAAPAAPQRLVSGLTGSFGSTIGPDGALYVTLTLDGSIRRVDPKTGAVSTFASGLPTPFVPENGVGVVDVAFIGHTAYALVTLVGPDYGGNSPVGIYRIDGPNSFTLFADIGAFSLAHPPKPAFFVPTGAQQAIEPFRGGFLVTDAHHNRVLQVTKDGEVSELIAFGNIVPTGLAIAGNAVYVAEAGPIPHLPQNGKVVAFRPGDKAATQVAAGARLLVDVKFGRGRTLFALAQGFWNGPYEGTPADPNTGSLVRANSDGTFTAVASPLDRPTSMEIIGNTAYIVTLGGEVWTVDNIASPPFGK</sequence>
<name>A0A7W8JSP5_9DEIO</name>
<reference evidence="1 2" key="1">
    <citation type="submission" date="2020-08" db="EMBL/GenBank/DDBJ databases">
        <title>Genomic Encyclopedia of Type Strains, Phase IV (KMG-IV): sequencing the most valuable type-strain genomes for metagenomic binning, comparative biology and taxonomic classification.</title>
        <authorList>
            <person name="Goeker M."/>
        </authorList>
    </citation>
    <scope>NUCLEOTIDE SEQUENCE [LARGE SCALE GENOMIC DNA]</scope>
    <source>
        <strain evidence="1 2">DSM 27939</strain>
    </source>
</reference>
<organism evidence="1 2">
    <name type="scientific">Deinococcus humi</name>
    <dbReference type="NCBI Taxonomy" id="662880"/>
    <lineage>
        <taxon>Bacteria</taxon>
        <taxon>Thermotogati</taxon>
        <taxon>Deinococcota</taxon>
        <taxon>Deinococci</taxon>
        <taxon>Deinococcales</taxon>
        <taxon>Deinococcaceae</taxon>
        <taxon>Deinococcus</taxon>
    </lineage>
</organism>
<dbReference type="Gene3D" id="2.120.10.30">
    <property type="entry name" value="TolB, C-terminal domain"/>
    <property type="match status" value="1"/>
</dbReference>